<reference evidence="3" key="1">
    <citation type="submission" date="2019-09" db="EMBL/GenBank/DDBJ databases">
        <title>Isocitrate dehydrogenase izozymes from a psychrotrophic bacteium, Psychrobacter sp. strain 13A.</title>
        <authorList>
            <person name="Takada Y."/>
            <person name="Komura T."/>
        </authorList>
    </citation>
    <scope>NUCLEOTIDE SEQUENCE</scope>
    <source>
        <strain evidence="3">13A</strain>
    </source>
</reference>
<dbReference type="Pfam" id="PF07885">
    <property type="entry name" value="Ion_trans_2"/>
    <property type="match status" value="1"/>
</dbReference>
<evidence type="ECO:0000313" key="3">
    <source>
        <dbReference type="EMBL" id="BBN50997.1"/>
    </source>
</evidence>
<keyword evidence="1" id="KW-0812">Transmembrane</keyword>
<sequence length="177" mass="19936">MILEKITTARGTLFIYILTGSIWYLLTHFLPDNRWRDIFTIGLAFLFCGIFMWSLFSTLQRIYGDDGNLWKELAMTTLNVFLFLLTFSALYYEVGIVDTTLDGNPISQDFWACCYYAVVTFTSTGYGDFRPQGITRVFASLQALIGYLVLGLMASTSLSVVKWTANGSGKSRGKNDS</sequence>
<evidence type="ECO:0000259" key="2">
    <source>
        <dbReference type="Pfam" id="PF07885"/>
    </source>
</evidence>
<dbReference type="InterPro" id="IPR013099">
    <property type="entry name" value="K_chnl_dom"/>
</dbReference>
<evidence type="ECO:0000256" key="1">
    <source>
        <dbReference type="SAM" id="Phobius"/>
    </source>
</evidence>
<dbReference type="Gene3D" id="1.10.287.70">
    <property type="match status" value="1"/>
</dbReference>
<feature type="transmembrane region" description="Helical" evidence="1">
    <location>
        <begin position="144"/>
        <end position="165"/>
    </location>
</feature>
<protein>
    <submittedName>
        <fullName evidence="3">Putative two pore domain potassiu channel family protein</fullName>
    </submittedName>
</protein>
<proteinExistence type="predicted"/>
<dbReference type="SUPFAM" id="SSF81324">
    <property type="entry name" value="Voltage-gated potassium channels"/>
    <property type="match status" value="1"/>
</dbReference>
<organism evidence="3">
    <name type="scientific">Psychrobacter sp. (strain 13A)</name>
    <dbReference type="NCBI Taxonomy" id="2607668"/>
    <lineage>
        <taxon>Bacteria</taxon>
        <taxon>Pseudomonadati</taxon>
        <taxon>Pseudomonadota</taxon>
        <taxon>Gammaproteobacteria</taxon>
        <taxon>Moraxellales</taxon>
        <taxon>Moraxellaceae</taxon>
        <taxon>Psychrobacter</taxon>
    </lineage>
</organism>
<name>A0A5A4WJH4_PSYS3</name>
<feature type="transmembrane region" description="Helical" evidence="1">
    <location>
        <begin position="38"/>
        <end position="57"/>
    </location>
</feature>
<keyword evidence="1" id="KW-0472">Membrane</keyword>
<keyword evidence="1" id="KW-1133">Transmembrane helix</keyword>
<accession>A0A5A4WJH4</accession>
<feature type="transmembrane region" description="Helical" evidence="1">
    <location>
        <begin position="69"/>
        <end position="92"/>
    </location>
</feature>
<dbReference type="AlphaFoldDB" id="A0A5A4WJH4"/>
<feature type="transmembrane region" description="Helical" evidence="1">
    <location>
        <begin position="7"/>
        <end position="26"/>
    </location>
</feature>
<dbReference type="EMBL" id="LC498640">
    <property type="protein sequence ID" value="BBN50997.1"/>
    <property type="molecule type" value="Genomic_DNA"/>
</dbReference>
<feature type="domain" description="Potassium channel" evidence="2">
    <location>
        <begin position="80"/>
        <end position="159"/>
    </location>
</feature>